<dbReference type="PANTHER" id="PTHR15710:SF132">
    <property type="entry name" value="E3 UBIQUITIN-PROTEIN LIGASE MPSR1"/>
    <property type="match status" value="1"/>
</dbReference>
<keyword evidence="4" id="KW-0479">Metal-binding</keyword>
<evidence type="ECO:0000259" key="9">
    <source>
        <dbReference type="PROSITE" id="PS50089"/>
    </source>
</evidence>
<evidence type="ECO:0000313" key="10">
    <source>
        <dbReference type="Proteomes" id="UP000504609"/>
    </source>
</evidence>
<dbReference type="EC" id="2.3.2.27" evidence="2"/>
<gene>
    <name evidence="11" type="primary">LOC111450688</name>
</gene>
<evidence type="ECO:0000256" key="2">
    <source>
        <dbReference type="ARBA" id="ARBA00012483"/>
    </source>
</evidence>
<reference evidence="11" key="1">
    <citation type="submission" date="2025-08" db="UniProtKB">
        <authorList>
            <consortium name="RefSeq"/>
        </authorList>
    </citation>
    <scope>IDENTIFICATION</scope>
    <source>
        <tissue evidence="11">Young leaves</tissue>
    </source>
</reference>
<dbReference type="Pfam" id="PF13639">
    <property type="entry name" value="zf-RING_2"/>
    <property type="match status" value="1"/>
</dbReference>
<dbReference type="FunFam" id="3.30.40.10:FF:000127">
    <property type="entry name" value="E3 ubiquitin-protein ligase RNF181"/>
    <property type="match status" value="1"/>
</dbReference>
<organism evidence="10 11">
    <name type="scientific">Cucurbita moschata</name>
    <name type="common">Winter crookneck squash</name>
    <name type="synonym">Cucurbita pepo var. moschata</name>
    <dbReference type="NCBI Taxonomy" id="3662"/>
    <lineage>
        <taxon>Eukaryota</taxon>
        <taxon>Viridiplantae</taxon>
        <taxon>Streptophyta</taxon>
        <taxon>Embryophyta</taxon>
        <taxon>Tracheophyta</taxon>
        <taxon>Spermatophyta</taxon>
        <taxon>Magnoliopsida</taxon>
        <taxon>eudicotyledons</taxon>
        <taxon>Gunneridae</taxon>
        <taxon>Pentapetalae</taxon>
        <taxon>rosids</taxon>
        <taxon>fabids</taxon>
        <taxon>Cucurbitales</taxon>
        <taxon>Cucurbitaceae</taxon>
        <taxon>Cucurbiteae</taxon>
        <taxon>Cucurbita</taxon>
    </lineage>
</organism>
<proteinExistence type="predicted"/>
<keyword evidence="10" id="KW-1185">Reference proteome</keyword>
<keyword evidence="3" id="KW-0808">Transferase</keyword>
<evidence type="ECO:0000256" key="5">
    <source>
        <dbReference type="ARBA" id="ARBA00022771"/>
    </source>
</evidence>
<dbReference type="GO" id="GO:0061630">
    <property type="term" value="F:ubiquitin protein ligase activity"/>
    <property type="evidence" value="ECO:0007669"/>
    <property type="project" value="UniProtKB-EC"/>
</dbReference>
<comment type="catalytic activity">
    <reaction evidence="1">
        <text>S-ubiquitinyl-[E2 ubiquitin-conjugating enzyme]-L-cysteine + [acceptor protein]-L-lysine = [E2 ubiquitin-conjugating enzyme]-L-cysteine + N(6)-ubiquitinyl-[acceptor protein]-L-lysine.</text>
        <dbReference type="EC" id="2.3.2.27"/>
    </reaction>
</comment>
<dbReference type="KEGG" id="cmos:111450688"/>
<dbReference type="AlphaFoldDB" id="A0A6J1G4D3"/>
<dbReference type="PROSITE" id="PS50089">
    <property type="entry name" value="ZF_RING_2"/>
    <property type="match status" value="1"/>
</dbReference>
<dbReference type="GO" id="GO:0005737">
    <property type="term" value="C:cytoplasm"/>
    <property type="evidence" value="ECO:0007669"/>
    <property type="project" value="TreeGrafter"/>
</dbReference>
<keyword evidence="5 8" id="KW-0863">Zinc-finger</keyword>
<dbReference type="GeneID" id="111450688"/>
<evidence type="ECO:0000256" key="6">
    <source>
        <dbReference type="ARBA" id="ARBA00022786"/>
    </source>
</evidence>
<dbReference type="Gene3D" id="3.30.40.10">
    <property type="entry name" value="Zinc/RING finger domain, C3HC4 (zinc finger)"/>
    <property type="match status" value="1"/>
</dbReference>
<dbReference type="Proteomes" id="UP000504609">
    <property type="component" value="Unplaced"/>
</dbReference>
<protein>
    <recommendedName>
        <fullName evidence="2">RING-type E3 ubiquitin transferase</fullName>
        <ecNumber evidence="2">2.3.2.27</ecNumber>
    </recommendedName>
</protein>
<sequence>MENENGSERILVVNLVTQSMIVIEGRSRLEALLRDLGGKEGHPSASKASIQALPTVQLKAEELPCECPICLNEWEMGCLAKELPCTHKFHRDCIQKWLGIHGTCPVCRYKMPVDEKENAGGVEARRAREIWVAFSFNNDARVEG</sequence>
<evidence type="ECO:0000313" key="11">
    <source>
        <dbReference type="RefSeq" id="XP_022946696.1"/>
    </source>
</evidence>
<keyword evidence="7" id="KW-0862">Zinc</keyword>
<dbReference type="InterPro" id="IPR013083">
    <property type="entry name" value="Znf_RING/FYVE/PHD"/>
</dbReference>
<dbReference type="SMART" id="SM00184">
    <property type="entry name" value="RING"/>
    <property type="match status" value="1"/>
</dbReference>
<name>A0A6J1G4D3_CUCMO</name>
<accession>A0A6J1G4D3</accession>
<dbReference type="InterPro" id="IPR001841">
    <property type="entry name" value="Znf_RING"/>
</dbReference>
<evidence type="ECO:0000256" key="8">
    <source>
        <dbReference type="PROSITE-ProRule" id="PRU00175"/>
    </source>
</evidence>
<dbReference type="PANTHER" id="PTHR15710">
    <property type="entry name" value="E3 UBIQUITIN-PROTEIN LIGASE PRAJA"/>
    <property type="match status" value="1"/>
</dbReference>
<evidence type="ECO:0000256" key="7">
    <source>
        <dbReference type="ARBA" id="ARBA00022833"/>
    </source>
</evidence>
<dbReference type="GO" id="GO:0008270">
    <property type="term" value="F:zinc ion binding"/>
    <property type="evidence" value="ECO:0007669"/>
    <property type="project" value="UniProtKB-KW"/>
</dbReference>
<evidence type="ECO:0000256" key="3">
    <source>
        <dbReference type="ARBA" id="ARBA00022679"/>
    </source>
</evidence>
<evidence type="ECO:0000256" key="1">
    <source>
        <dbReference type="ARBA" id="ARBA00000900"/>
    </source>
</evidence>
<dbReference type="SUPFAM" id="SSF57850">
    <property type="entry name" value="RING/U-box"/>
    <property type="match status" value="1"/>
</dbReference>
<keyword evidence="6" id="KW-0833">Ubl conjugation pathway</keyword>
<dbReference type="GO" id="GO:0016567">
    <property type="term" value="P:protein ubiquitination"/>
    <property type="evidence" value="ECO:0007669"/>
    <property type="project" value="UniProtKB-ARBA"/>
</dbReference>
<dbReference type="RefSeq" id="XP_022946696.1">
    <property type="nucleotide sequence ID" value="XM_023090928.1"/>
</dbReference>
<feature type="domain" description="RING-type" evidence="9">
    <location>
        <begin position="67"/>
        <end position="108"/>
    </location>
</feature>
<evidence type="ECO:0000256" key="4">
    <source>
        <dbReference type="ARBA" id="ARBA00022723"/>
    </source>
</evidence>